<sequence length="472" mass="49913">MAIAGVAMVVLSGCGGMVDGKPTSGLYNPNRVGGMAVTEGPSGVRPNSPPPTGTVEGTDNGDIDKLALLSVNDLEDYWHENYSPVLPGTFTPVSGLQSYDSEVPGDMVCGNDTYEFANAMYCFESRIIAWDRGVLLPVAQKFFGEMAVNGVLAHEYGHALQMMANLINRRTSTLVAEQQADCFAGDYLRWVAEGNSTRFQMSTGEGLNYVLAGLLVLRDPLLTVFDNPDDGHGTALERISAFQLGFTSGVSACAGIDEDEIAKRNGDLPESTKVDVTFGTGGDVEIDEQVLTDLMEVLGVVFSPSDPPKLSTDSSDCPDAEDTPPASYCPSDNTIYVDMAALQELGTPANEANFVLLQGDNSALSVVTSRYALALQHERGMDMRGAEVGLRTACLTGVAQRAMSEELEVPSGRGLYLSAGDIDEAVAGLLSNGLAASDVDGGTVPAGFTRIVAFRSGVVNGDAEDCYTRFDQ</sequence>
<dbReference type="AlphaFoldDB" id="A0A2G5P9D7"/>
<keyword evidence="3" id="KW-1185">Reference proteome</keyword>
<protein>
    <submittedName>
        <fullName evidence="2">Peptidase</fullName>
    </submittedName>
</protein>
<dbReference type="OrthoDB" id="5168289at2"/>
<dbReference type="EMBL" id="PDCN02000013">
    <property type="protein sequence ID" value="PIB74971.1"/>
    <property type="molecule type" value="Genomic_DNA"/>
</dbReference>
<gene>
    <name evidence="2" type="ORF">CQY22_011215</name>
</gene>
<dbReference type="SUPFAM" id="SSF55486">
    <property type="entry name" value="Metalloproteases ('zincins'), catalytic domain"/>
    <property type="match status" value="1"/>
</dbReference>
<evidence type="ECO:0000313" key="3">
    <source>
        <dbReference type="Proteomes" id="UP000230551"/>
    </source>
</evidence>
<name>A0A2G5P9D7_9MYCO</name>
<dbReference type="Proteomes" id="UP000230551">
    <property type="component" value="Unassembled WGS sequence"/>
</dbReference>
<comment type="caution">
    <text evidence="2">The sequence shown here is derived from an EMBL/GenBank/DDBJ whole genome shotgun (WGS) entry which is preliminary data.</text>
</comment>
<accession>A0A2G5P9D7</accession>
<feature type="region of interest" description="Disordered" evidence="1">
    <location>
        <begin position="37"/>
        <end position="59"/>
    </location>
</feature>
<proteinExistence type="predicted"/>
<evidence type="ECO:0000313" key="2">
    <source>
        <dbReference type="EMBL" id="PIB74971.1"/>
    </source>
</evidence>
<organism evidence="2 3">
    <name type="scientific">Mycolicibacterium brumae</name>
    <dbReference type="NCBI Taxonomy" id="85968"/>
    <lineage>
        <taxon>Bacteria</taxon>
        <taxon>Bacillati</taxon>
        <taxon>Actinomycetota</taxon>
        <taxon>Actinomycetes</taxon>
        <taxon>Mycobacteriales</taxon>
        <taxon>Mycobacteriaceae</taxon>
        <taxon>Mycolicibacterium</taxon>
    </lineage>
</organism>
<feature type="region of interest" description="Disordered" evidence="1">
    <location>
        <begin position="305"/>
        <end position="327"/>
    </location>
</feature>
<dbReference type="STRING" id="85968.GCA_900073015_00487"/>
<reference evidence="2 3" key="1">
    <citation type="journal article" date="2017" name="Infect. Genet. Evol.">
        <title>The new phylogeny of the genus Mycobacterium: The old and the news.</title>
        <authorList>
            <person name="Tortoli E."/>
            <person name="Fedrizzi T."/>
            <person name="Meehan C.J."/>
            <person name="Trovato A."/>
            <person name="Grottola A."/>
            <person name="Giacobazzi E."/>
            <person name="Serpini G.F."/>
            <person name="Tagliazucchi S."/>
            <person name="Fabio A."/>
            <person name="Bettua C."/>
            <person name="Bertorelli R."/>
            <person name="Frascaro F."/>
            <person name="De Sanctis V."/>
            <person name="Pecorari M."/>
            <person name="Jousson O."/>
            <person name="Segata N."/>
            <person name="Cirillo D.M."/>
        </authorList>
    </citation>
    <scope>NUCLEOTIDE SEQUENCE [LARGE SCALE GENOMIC DNA]</scope>
    <source>
        <strain evidence="2 3">CIP1034565</strain>
    </source>
</reference>
<evidence type="ECO:0000256" key="1">
    <source>
        <dbReference type="SAM" id="MobiDB-lite"/>
    </source>
</evidence>